<reference evidence="4 6" key="2">
    <citation type="submission" date="2023-07" db="EMBL/GenBank/DDBJ databases">
        <authorList>
            <person name="Peeters C."/>
        </authorList>
    </citation>
    <scope>NUCLEOTIDE SEQUENCE [LARGE SCALE GENOMIC DNA]</scope>
    <source>
        <strain evidence="4 6">R-38712</strain>
    </source>
</reference>
<name>A0A2P4RAM7_RALPI</name>
<dbReference type="EMBL" id="QGBI01000019">
    <property type="protein sequence ID" value="MBX3891914.1"/>
    <property type="molecule type" value="Genomic_DNA"/>
</dbReference>
<dbReference type="RefSeq" id="WP_012435703.1">
    <property type="nucleotide sequence ID" value="NZ_CATWFT010000009.1"/>
</dbReference>
<evidence type="ECO:0000259" key="2">
    <source>
        <dbReference type="Pfam" id="PF09967"/>
    </source>
</evidence>
<gene>
    <name evidence="5" type="ORF">DEE74_18785</name>
    <name evidence="4" type="ORF">R38712_03085</name>
</gene>
<feature type="domain" description="Putative metallopeptidase" evidence="3">
    <location>
        <begin position="10"/>
        <end position="269"/>
    </location>
</feature>
<reference evidence="5" key="1">
    <citation type="submission" date="2018-06" db="EMBL/GenBank/DDBJ databases">
        <authorList>
            <person name="O'Rourke A."/>
        </authorList>
    </citation>
    <scope>NUCLEOTIDE SEQUENCE</scope>
    <source>
        <strain evidence="5">132550021-3</strain>
    </source>
</reference>
<evidence type="ECO:0000313" key="7">
    <source>
        <dbReference type="Proteomes" id="UP001199322"/>
    </source>
</evidence>
<dbReference type="InterPro" id="IPR025154">
    <property type="entry name" value="Put_metallopeptidase_dom"/>
</dbReference>
<feature type="region of interest" description="Disordered" evidence="1">
    <location>
        <begin position="131"/>
        <end position="197"/>
    </location>
</feature>
<protein>
    <recommendedName>
        <fullName evidence="8">Metallopeptidase domain-containing protein</fullName>
    </recommendedName>
</protein>
<proteinExistence type="predicted"/>
<evidence type="ECO:0000313" key="4">
    <source>
        <dbReference type="EMBL" id="CAJ0726548.1"/>
    </source>
</evidence>
<dbReference type="InterPro" id="IPR018698">
    <property type="entry name" value="VWA-like_dom"/>
</dbReference>
<dbReference type="Pfam" id="PF13203">
    <property type="entry name" value="DUF2201_N"/>
    <property type="match status" value="1"/>
</dbReference>
<dbReference type="Proteomes" id="UP001199322">
    <property type="component" value="Unassembled WGS sequence"/>
</dbReference>
<dbReference type="PANTHER" id="PTHR38730">
    <property type="entry name" value="SLL7028 PROTEIN"/>
    <property type="match status" value="1"/>
</dbReference>
<dbReference type="AlphaFoldDB" id="A0A2P4RAM7"/>
<organism evidence="5 7">
    <name type="scientific">Ralstonia pickettii</name>
    <name type="common">Burkholderia pickettii</name>
    <dbReference type="NCBI Taxonomy" id="329"/>
    <lineage>
        <taxon>Bacteria</taxon>
        <taxon>Pseudomonadati</taxon>
        <taxon>Pseudomonadota</taxon>
        <taxon>Betaproteobacteria</taxon>
        <taxon>Burkholderiales</taxon>
        <taxon>Burkholderiaceae</taxon>
        <taxon>Ralstonia</taxon>
    </lineage>
</organism>
<sequence>MLERIIKQRGQLVLNHPFFGALALRLKPVEDPTCHTFWVDGRALGYNAQFVATLDDLELRGCLAHEVLHPASGHCWRRGNRDQKLWNAACDYAVNPVVLAANLKLPKGALLEERFTGKSAEEIYAVLRQERPPEAPQEPQAQGARGTGAGLPSRDPNASDAAQGQGAAEGGNADGSPTYEPGDIRKDRGNDQASTETQWKVAAMKAAQVAKMRGKFGADLQTVVDQLVTPAVDWRAALARFASESAQADYSWSIPNRRFTHLGLYLPALHSRRVGDAVFVRDSSGSVFDETQRQFASEIHRVFDEVKPSRLIVIDCDARVTQVQVFEPGDALELAPVKGGGGTCFAPPFEWVEEQGFRPAFLAYLTDMYGTFPEVPPEYPVLWASTTPLRRIHTPPFGDCIEVIV</sequence>
<evidence type="ECO:0000313" key="5">
    <source>
        <dbReference type="EMBL" id="MBX3891914.1"/>
    </source>
</evidence>
<keyword evidence="6" id="KW-1185">Reference proteome</keyword>
<dbReference type="Pfam" id="PF09967">
    <property type="entry name" value="DUF2201"/>
    <property type="match status" value="1"/>
</dbReference>
<evidence type="ECO:0000313" key="6">
    <source>
        <dbReference type="Proteomes" id="UP001189303"/>
    </source>
</evidence>
<comment type="caution">
    <text evidence="5">The sequence shown here is derived from an EMBL/GenBank/DDBJ whole genome shotgun (WGS) entry which is preliminary data.</text>
</comment>
<dbReference type="OMA" id="CADAIVN"/>
<feature type="domain" description="VWA-like" evidence="2">
    <location>
        <begin position="278"/>
        <end position="402"/>
    </location>
</feature>
<accession>A0A2P4RAM7</accession>
<evidence type="ECO:0000256" key="1">
    <source>
        <dbReference type="SAM" id="MobiDB-lite"/>
    </source>
</evidence>
<dbReference type="EMBL" id="CATWFT010000009">
    <property type="protein sequence ID" value="CAJ0726548.1"/>
    <property type="molecule type" value="Genomic_DNA"/>
</dbReference>
<dbReference type="PANTHER" id="PTHR38730:SF1">
    <property type="entry name" value="SLL7028 PROTEIN"/>
    <property type="match status" value="1"/>
</dbReference>
<evidence type="ECO:0008006" key="8">
    <source>
        <dbReference type="Google" id="ProtNLM"/>
    </source>
</evidence>
<dbReference type="Proteomes" id="UP001189303">
    <property type="component" value="Unassembled WGS sequence"/>
</dbReference>
<evidence type="ECO:0000259" key="3">
    <source>
        <dbReference type="Pfam" id="PF13203"/>
    </source>
</evidence>